<evidence type="ECO:0000313" key="9">
    <source>
        <dbReference type="Proteomes" id="UP000218181"/>
    </source>
</evidence>
<dbReference type="Gene3D" id="3.40.190.10">
    <property type="entry name" value="Periplasmic binding protein-like II"/>
    <property type="match status" value="1"/>
</dbReference>
<dbReference type="InterPro" id="IPR030678">
    <property type="entry name" value="Peptide/Ni-bd"/>
</dbReference>
<evidence type="ECO:0000256" key="1">
    <source>
        <dbReference type="ARBA" id="ARBA00004196"/>
    </source>
</evidence>
<name>A0A2A5RKQ9_9LACT</name>
<dbReference type="STRING" id="1291764.GCA_001311235_01783"/>
<comment type="similarity">
    <text evidence="2">Belongs to the bacterial solute-binding protein 5 family.</text>
</comment>
<dbReference type="AlphaFoldDB" id="A0A2A5RKQ9"/>
<dbReference type="GO" id="GO:0042597">
    <property type="term" value="C:periplasmic space"/>
    <property type="evidence" value="ECO:0007669"/>
    <property type="project" value="UniProtKB-ARBA"/>
</dbReference>
<evidence type="ECO:0000259" key="7">
    <source>
        <dbReference type="Pfam" id="PF00496"/>
    </source>
</evidence>
<keyword evidence="9" id="KW-1185">Reference proteome</keyword>
<dbReference type="EMBL" id="JXJU01000006">
    <property type="protein sequence ID" value="PCR99777.1"/>
    <property type="molecule type" value="Genomic_DNA"/>
</dbReference>
<dbReference type="Proteomes" id="UP000218181">
    <property type="component" value="Unassembled WGS sequence"/>
</dbReference>
<dbReference type="InterPro" id="IPR039424">
    <property type="entry name" value="SBP_5"/>
</dbReference>
<dbReference type="Gene3D" id="3.90.76.10">
    <property type="entry name" value="Dipeptide-binding Protein, Domain 1"/>
    <property type="match status" value="1"/>
</dbReference>
<dbReference type="PANTHER" id="PTHR30290">
    <property type="entry name" value="PERIPLASMIC BINDING COMPONENT OF ABC TRANSPORTER"/>
    <property type="match status" value="1"/>
</dbReference>
<feature type="signal peptide" evidence="6">
    <location>
        <begin position="1"/>
        <end position="21"/>
    </location>
</feature>
<dbReference type="GO" id="GO:0043190">
    <property type="term" value="C:ATP-binding cassette (ABC) transporter complex"/>
    <property type="evidence" value="ECO:0007669"/>
    <property type="project" value="InterPro"/>
</dbReference>
<evidence type="ECO:0000256" key="3">
    <source>
        <dbReference type="ARBA" id="ARBA00022448"/>
    </source>
</evidence>
<evidence type="ECO:0000313" key="8">
    <source>
        <dbReference type="EMBL" id="PCR99777.1"/>
    </source>
</evidence>
<reference evidence="8 9" key="1">
    <citation type="submission" date="2014-12" db="EMBL/GenBank/DDBJ databases">
        <title>Draft genome sequences of 10 type strains of Lactococcus.</title>
        <authorList>
            <person name="Sun Z."/>
            <person name="Zhong Z."/>
            <person name="Liu W."/>
            <person name="Zhang W."/>
            <person name="Zhang H."/>
        </authorList>
    </citation>
    <scope>NUCLEOTIDE SEQUENCE [LARGE SCALE GENOMIC DNA]</scope>
    <source>
        <strain evidence="8 9">JCM 16395</strain>
    </source>
</reference>
<feature type="domain" description="Solute-binding protein family 5" evidence="7">
    <location>
        <begin position="77"/>
        <end position="476"/>
    </location>
</feature>
<evidence type="ECO:0000256" key="2">
    <source>
        <dbReference type="ARBA" id="ARBA00005695"/>
    </source>
</evidence>
<keyword evidence="3" id="KW-0813">Transport</keyword>
<dbReference type="PANTHER" id="PTHR30290:SF10">
    <property type="entry name" value="PERIPLASMIC OLIGOPEPTIDE-BINDING PROTEIN-RELATED"/>
    <property type="match status" value="1"/>
</dbReference>
<dbReference type="PIRSF" id="PIRSF002741">
    <property type="entry name" value="MppA"/>
    <property type="match status" value="1"/>
</dbReference>
<dbReference type="GO" id="GO:0030313">
    <property type="term" value="C:cell envelope"/>
    <property type="evidence" value="ECO:0007669"/>
    <property type="project" value="UniProtKB-SubCell"/>
</dbReference>
<comment type="subcellular location">
    <subcellularLocation>
        <location evidence="1">Cell envelope</location>
    </subcellularLocation>
</comment>
<proteinExistence type="inferred from homology"/>
<dbReference type="SUPFAM" id="SSF53850">
    <property type="entry name" value="Periplasmic binding protein-like II"/>
    <property type="match status" value="1"/>
</dbReference>
<keyword evidence="5" id="KW-0571">Peptide transport</keyword>
<sequence length="557" mass="60165">MKNWKKIGLGSVTLASAALLAACGSSSSSTQKVPQLAIPVDISTLDSTLNTDTYSNIFIGNTEEGATRVAANGQAANALATSVTESSDGLTWTIKLRSGLKWSNGDALTAKDFVYAWQRAVNPATGSQYAYLLGNIKNANQIMGLKTATQADLDTLGVKANSDTELTVTLTQPTPYFKFLLAESVYYPLNQKFVEKEGKNYGTSSAKTLYDGPFIYKGSGWTGTNESFQLVKNPNYYDKANVKSNEVDIQVVKNANTAVQLYKQGKLDQVALGTPDLYNANKGYTKNTSLVDLKESTTDYIEYNQTGKGTSNTTAAKALQNQDIREALNLATDRTSIIAQTTAGSSNATGFVPSGMAQTQTGEDFAKYAAQPYKYDVSEAKTLWEKGLKEIGETKVNLSYETDADSTGAKAQADFLQTSLAKALPGLTITEKIVPFQQRLKDSANHQFDMVNSLWGGDYAEPSTFLQLFASGSGYNDGGFTNAAYQAAWTKASTLPDVSNDAARNADYKAAEQALYDSSSINPIYFRTTPALQSNNLHNLIFHGTGLEYDLKSVYVN</sequence>
<dbReference type="GO" id="GO:0015833">
    <property type="term" value="P:peptide transport"/>
    <property type="evidence" value="ECO:0007669"/>
    <property type="project" value="UniProtKB-KW"/>
</dbReference>
<evidence type="ECO:0000256" key="5">
    <source>
        <dbReference type="ARBA" id="ARBA00022856"/>
    </source>
</evidence>
<dbReference type="OrthoDB" id="403896at2"/>
<protein>
    <submittedName>
        <fullName evidence="8">Oligopeptide ABC transporter substrate-binding protein</fullName>
    </submittedName>
</protein>
<dbReference type="GO" id="GO:1904680">
    <property type="term" value="F:peptide transmembrane transporter activity"/>
    <property type="evidence" value="ECO:0007669"/>
    <property type="project" value="TreeGrafter"/>
</dbReference>
<gene>
    <name evidence="8" type="ORF">RT41_GL001583</name>
</gene>
<keyword evidence="5" id="KW-0653">Protein transport</keyword>
<dbReference type="InterPro" id="IPR000914">
    <property type="entry name" value="SBP_5_dom"/>
</dbReference>
<evidence type="ECO:0000256" key="6">
    <source>
        <dbReference type="SAM" id="SignalP"/>
    </source>
</evidence>
<accession>A0A2A5RKQ9</accession>
<evidence type="ECO:0000256" key="4">
    <source>
        <dbReference type="ARBA" id="ARBA00022729"/>
    </source>
</evidence>
<dbReference type="RefSeq" id="WP_096818102.1">
    <property type="nucleotide sequence ID" value="NZ_JXJU01000006.1"/>
</dbReference>
<dbReference type="CDD" id="cd08504">
    <property type="entry name" value="PBP2_OppA"/>
    <property type="match status" value="1"/>
</dbReference>
<organism evidence="8 9">
    <name type="scientific">Lactococcus fujiensis JCM 16395</name>
    <dbReference type="NCBI Taxonomy" id="1291764"/>
    <lineage>
        <taxon>Bacteria</taxon>
        <taxon>Bacillati</taxon>
        <taxon>Bacillota</taxon>
        <taxon>Bacilli</taxon>
        <taxon>Lactobacillales</taxon>
        <taxon>Streptococcaceae</taxon>
        <taxon>Lactococcus</taxon>
    </lineage>
</organism>
<comment type="caution">
    <text evidence="8">The sequence shown here is derived from an EMBL/GenBank/DDBJ whole genome shotgun (WGS) entry which is preliminary data.</text>
</comment>
<feature type="chain" id="PRO_5038836930" evidence="6">
    <location>
        <begin position="22"/>
        <end position="557"/>
    </location>
</feature>
<dbReference type="FunFam" id="3.90.76.10:FF:000001">
    <property type="entry name" value="Oligopeptide ABC transporter substrate-binding protein"/>
    <property type="match status" value="1"/>
</dbReference>
<keyword evidence="4 6" id="KW-0732">Signal</keyword>
<dbReference type="Pfam" id="PF00496">
    <property type="entry name" value="SBP_bac_5"/>
    <property type="match status" value="1"/>
</dbReference>
<dbReference type="PROSITE" id="PS51257">
    <property type="entry name" value="PROKAR_LIPOPROTEIN"/>
    <property type="match status" value="1"/>
</dbReference>
<dbReference type="Gene3D" id="3.10.105.10">
    <property type="entry name" value="Dipeptide-binding Protein, Domain 3"/>
    <property type="match status" value="1"/>
</dbReference>